<sequence>MGFLPRPELVRAATTDPGSRRAATCERRVESGDERLHENDRNVPSRHKFSDSSSSLSSYSSWQSKSHSRISSVTTVGGPPSLGSSLADRPIFESKGGESEDAANPPRRLHAQSSSSATSRHRLPEHRESDELERPGSPSDAVLLMKTPSRNHPTVAGSPCQPFSRAAHLFANARLHKRATSAPDFAPASTPLLLPHTSTPTYPGLLPPPHQTMAMSATSSPVPREVASVSQAALGRPEEANMATPGHVEPERATGQGPRTVPSSPLNSAGGGLTSIPRSFTLIDDDIDFSAGATEAPRCMFVANCDTGSQLRKAISHLFGRNKSCTLKIPKDVWVYYCRKHYQRIRYRNARTYPSNQMELVKVQILLGDGYTTEKMLDIAERLHQEIERGSLSTVPEIEFLPDIVDGENGTSSKPVRARRQESGSKTPKRKALDLPGPFRQDPTSGDVFSDEHEEGEEVGDLLIHSGKRARIGKTSSRLPYYGTQDSSDPHHSQSAHGYMMPAYGDGYGRAMFPPRAPHVVPKMSPMGYGQARTHGDFHQFMQSPFEHHGHAMGDVFHRGTAAAYGSEGVRYAPNHVGGGPQTALPSISSRVPSSAGLQQSALVGRAHGAGLNSHVSARPSHHRSSSAYSLASRNTPTPTRPSSSGTGDQASFIRREMPEAMYSISSRSPQSLAAGDRWAASGYNAGRPWPHEYGQAFAPRQQMLQRSPGHSQATHMQTASPRAAAAYGSVNSSAAAGDNRTTPDV</sequence>
<dbReference type="Proteomes" id="UP001638806">
    <property type="component" value="Unassembled WGS sequence"/>
</dbReference>
<dbReference type="EMBL" id="JBGNUJ010000004">
    <property type="protein sequence ID" value="KAL3960869.1"/>
    <property type="molecule type" value="Genomic_DNA"/>
</dbReference>
<organism evidence="1 2">
    <name type="scientific">Purpureocillium lilacinum</name>
    <name type="common">Paecilomyces lilacinus</name>
    <dbReference type="NCBI Taxonomy" id="33203"/>
    <lineage>
        <taxon>Eukaryota</taxon>
        <taxon>Fungi</taxon>
        <taxon>Dikarya</taxon>
        <taxon>Ascomycota</taxon>
        <taxon>Pezizomycotina</taxon>
        <taxon>Sordariomycetes</taxon>
        <taxon>Hypocreomycetidae</taxon>
        <taxon>Hypocreales</taxon>
        <taxon>Ophiocordycipitaceae</taxon>
        <taxon>Purpureocillium</taxon>
    </lineage>
</organism>
<keyword evidence="2" id="KW-1185">Reference proteome</keyword>
<reference evidence="1" key="1">
    <citation type="submission" date="2024-12" db="EMBL/GenBank/DDBJ databases">
        <title>Comparative genomics and development of molecular markers within Purpureocillium lilacinum and among Purpureocillium species.</title>
        <authorList>
            <person name="Yeh Z.-Y."/>
            <person name="Ni N.-T."/>
            <person name="Lo P.-H."/>
            <person name="Mushyakhwo K."/>
            <person name="Lin C.-F."/>
            <person name="Nai Y.-S."/>
        </authorList>
    </citation>
    <scope>NUCLEOTIDE SEQUENCE</scope>
    <source>
        <strain evidence="1">NCHU-NPUST-175</strain>
    </source>
</reference>
<proteinExistence type="predicted"/>
<protein>
    <submittedName>
        <fullName evidence="1">Uncharacterized protein</fullName>
    </submittedName>
</protein>
<evidence type="ECO:0000313" key="2">
    <source>
        <dbReference type="Proteomes" id="UP001638806"/>
    </source>
</evidence>
<name>A0ACC4DZB2_PURLI</name>
<accession>A0ACC4DZB2</accession>
<gene>
    <name evidence="1" type="ORF">ACCO45_005986</name>
</gene>
<evidence type="ECO:0000313" key="1">
    <source>
        <dbReference type="EMBL" id="KAL3960869.1"/>
    </source>
</evidence>
<comment type="caution">
    <text evidence="1">The sequence shown here is derived from an EMBL/GenBank/DDBJ whole genome shotgun (WGS) entry which is preliminary data.</text>
</comment>